<gene>
    <name evidence="2" type="ORF">CLLU_22390</name>
</gene>
<evidence type="ECO:0000259" key="1">
    <source>
        <dbReference type="SMART" id="SM00849"/>
    </source>
</evidence>
<feature type="domain" description="Metallo-beta-lactamase" evidence="1">
    <location>
        <begin position="36"/>
        <end position="226"/>
    </location>
</feature>
<dbReference type="CDD" id="cd07731">
    <property type="entry name" value="ComA-like_MBL-fold"/>
    <property type="match status" value="1"/>
</dbReference>
<evidence type="ECO:0000313" key="3">
    <source>
        <dbReference type="Proteomes" id="UP000237798"/>
    </source>
</evidence>
<dbReference type="Pfam" id="PF00753">
    <property type="entry name" value="Lactamase_B"/>
    <property type="match status" value="1"/>
</dbReference>
<dbReference type="RefSeq" id="WP_106009863.1">
    <property type="nucleotide sequence ID" value="NZ_JALCPJ010000004.1"/>
</dbReference>
<dbReference type="AlphaFoldDB" id="A0A2T0BLK3"/>
<name>A0A2T0BLK3_9CLOT</name>
<reference evidence="2 3" key="1">
    <citation type="submission" date="2018-03" db="EMBL/GenBank/DDBJ databases">
        <title>Genome sequence of Clostridium luticellarii DSM 29923.</title>
        <authorList>
            <person name="Poehlein A."/>
            <person name="Daniel R."/>
        </authorList>
    </citation>
    <scope>NUCLEOTIDE SEQUENCE [LARGE SCALE GENOMIC DNA]</scope>
    <source>
        <strain evidence="2 3">DSM 29923</strain>
    </source>
</reference>
<organism evidence="2 3">
    <name type="scientific">Clostridium luticellarii</name>
    <dbReference type="NCBI Taxonomy" id="1691940"/>
    <lineage>
        <taxon>Bacteria</taxon>
        <taxon>Bacillati</taxon>
        <taxon>Bacillota</taxon>
        <taxon>Clostridia</taxon>
        <taxon>Eubacteriales</taxon>
        <taxon>Clostridiaceae</taxon>
        <taxon>Clostridium</taxon>
    </lineage>
</organism>
<protein>
    <submittedName>
        <fullName evidence="2">ComEC family competence protein</fullName>
    </submittedName>
</protein>
<accession>A0A2T0BLK3</accession>
<dbReference type="InterPro" id="IPR052159">
    <property type="entry name" value="Competence_DNA_uptake"/>
</dbReference>
<dbReference type="OrthoDB" id="9761531at2"/>
<dbReference type="EMBL" id="PVXP01000033">
    <property type="protein sequence ID" value="PRR84774.1"/>
    <property type="molecule type" value="Genomic_DNA"/>
</dbReference>
<keyword evidence="3" id="KW-1185">Reference proteome</keyword>
<dbReference type="InterPro" id="IPR035681">
    <property type="entry name" value="ComA-like_MBL"/>
</dbReference>
<sequence>MKRMLAIVVFAVIICMDNVTLAEFGNYEVHFLSVGQSDCILIKTDDKNYLIDTGAAYYTRRIMRYLDLNGVNKIDGIILTHYHDDHYDGIIKIAQSRKVCKVYLPGHENQVKNHISDKLNKMGIAVEYIKRNFEIRSHGFRLKAIGPIHEDKSTENNNSIVLQGKIDGLTYVFPGDCERAEEEDMLKTGELKKCDVLKVPHHGLNTSTTDKFLDKTKPRVAIITSDGAGTPDKRVENRLINSGAIVWRIDNQGNIVVRNGVLYCSKNYTCIELK</sequence>
<dbReference type="SMART" id="SM00849">
    <property type="entry name" value="Lactamase_B"/>
    <property type="match status" value="1"/>
</dbReference>
<dbReference type="InterPro" id="IPR036866">
    <property type="entry name" value="RibonucZ/Hydroxyglut_hydro"/>
</dbReference>
<evidence type="ECO:0000313" key="2">
    <source>
        <dbReference type="EMBL" id="PRR84774.1"/>
    </source>
</evidence>
<dbReference type="Proteomes" id="UP000237798">
    <property type="component" value="Unassembled WGS sequence"/>
</dbReference>
<proteinExistence type="predicted"/>
<dbReference type="InterPro" id="IPR001279">
    <property type="entry name" value="Metallo-B-lactamas"/>
</dbReference>
<comment type="caution">
    <text evidence="2">The sequence shown here is derived from an EMBL/GenBank/DDBJ whole genome shotgun (WGS) entry which is preliminary data.</text>
</comment>
<dbReference type="PANTHER" id="PTHR30619">
    <property type="entry name" value="DNA INTERNALIZATION/COMPETENCE PROTEIN COMEC/REC2"/>
    <property type="match status" value="1"/>
</dbReference>
<dbReference type="Gene3D" id="3.60.15.10">
    <property type="entry name" value="Ribonuclease Z/Hydroxyacylglutathione hydrolase-like"/>
    <property type="match status" value="1"/>
</dbReference>
<dbReference type="SUPFAM" id="SSF56281">
    <property type="entry name" value="Metallo-hydrolase/oxidoreductase"/>
    <property type="match status" value="1"/>
</dbReference>
<dbReference type="PANTHER" id="PTHR30619:SF1">
    <property type="entry name" value="RECOMBINATION PROTEIN 2"/>
    <property type="match status" value="1"/>
</dbReference>